<feature type="domain" description="RDD" evidence="7">
    <location>
        <begin position="15"/>
        <end position="138"/>
    </location>
</feature>
<name>A0A7U8GRG7_NEPCE</name>
<dbReference type="EMBL" id="AAOW01000019">
    <property type="protein sequence ID" value="EAR60326.1"/>
    <property type="molecule type" value="Genomic_DNA"/>
</dbReference>
<dbReference type="Proteomes" id="UP000002171">
    <property type="component" value="Unassembled WGS sequence"/>
</dbReference>
<evidence type="ECO:0000256" key="6">
    <source>
        <dbReference type="SAM" id="Phobius"/>
    </source>
</evidence>
<keyword evidence="3 6" id="KW-0812">Transmembrane</keyword>
<dbReference type="RefSeq" id="WP_007022934.1">
    <property type="nucleotide sequence ID" value="NZ_CH724128.1"/>
</dbReference>
<gene>
    <name evidence="8" type="ORF">MED92_00310</name>
</gene>
<evidence type="ECO:0000313" key="9">
    <source>
        <dbReference type="Proteomes" id="UP000002171"/>
    </source>
</evidence>
<evidence type="ECO:0000256" key="2">
    <source>
        <dbReference type="ARBA" id="ARBA00022475"/>
    </source>
</evidence>
<feature type="transmembrane region" description="Helical" evidence="6">
    <location>
        <begin position="21"/>
        <end position="44"/>
    </location>
</feature>
<dbReference type="InterPro" id="IPR010432">
    <property type="entry name" value="RDD"/>
</dbReference>
<dbReference type="Pfam" id="PF06271">
    <property type="entry name" value="RDD"/>
    <property type="match status" value="1"/>
</dbReference>
<keyword evidence="4 6" id="KW-1133">Transmembrane helix</keyword>
<proteinExistence type="predicted"/>
<keyword evidence="2" id="KW-1003">Cell membrane</keyword>
<evidence type="ECO:0000256" key="4">
    <source>
        <dbReference type="ARBA" id="ARBA00022989"/>
    </source>
</evidence>
<evidence type="ECO:0000259" key="7">
    <source>
        <dbReference type="Pfam" id="PF06271"/>
    </source>
</evidence>
<organism evidence="8 9">
    <name type="scientific">Neptuniibacter caesariensis</name>
    <dbReference type="NCBI Taxonomy" id="207954"/>
    <lineage>
        <taxon>Bacteria</taxon>
        <taxon>Pseudomonadati</taxon>
        <taxon>Pseudomonadota</taxon>
        <taxon>Gammaproteobacteria</taxon>
        <taxon>Oceanospirillales</taxon>
        <taxon>Oceanospirillaceae</taxon>
        <taxon>Neptuniibacter</taxon>
    </lineage>
</organism>
<dbReference type="PANTHER" id="PTHR36115:SF10">
    <property type="entry name" value="RDD DOMAIN-CONTAINING PROTEIN"/>
    <property type="match status" value="1"/>
</dbReference>
<evidence type="ECO:0000256" key="3">
    <source>
        <dbReference type="ARBA" id="ARBA00022692"/>
    </source>
</evidence>
<dbReference type="PANTHER" id="PTHR36115">
    <property type="entry name" value="PROLINE-RICH ANTIGEN HOMOLOG-RELATED"/>
    <property type="match status" value="1"/>
</dbReference>
<dbReference type="AlphaFoldDB" id="A0A7U8GRG7"/>
<keyword evidence="5 6" id="KW-0472">Membrane</keyword>
<evidence type="ECO:0000313" key="8">
    <source>
        <dbReference type="EMBL" id="EAR60326.1"/>
    </source>
</evidence>
<dbReference type="GO" id="GO:0005886">
    <property type="term" value="C:plasma membrane"/>
    <property type="evidence" value="ECO:0007669"/>
    <property type="project" value="UniProtKB-SubCell"/>
</dbReference>
<reference evidence="8 9" key="1">
    <citation type="submission" date="2006-02" db="EMBL/GenBank/DDBJ databases">
        <authorList>
            <person name="Pinhassi J."/>
            <person name="Pedros-Alio C."/>
            <person name="Ferriera S."/>
            <person name="Johnson J."/>
            <person name="Kravitz S."/>
            <person name="Halpern A."/>
            <person name="Remington K."/>
            <person name="Beeson K."/>
            <person name="Tran B."/>
            <person name="Rogers Y.-H."/>
            <person name="Friedman R."/>
            <person name="Venter J.C."/>
        </authorList>
    </citation>
    <scope>NUCLEOTIDE SEQUENCE [LARGE SCALE GENOMIC DNA]</scope>
    <source>
        <strain evidence="8 9">MED92</strain>
    </source>
</reference>
<evidence type="ECO:0000256" key="5">
    <source>
        <dbReference type="ARBA" id="ARBA00023136"/>
    </source>
</evidence>
<comment type="caution">
    <text evidence="8">The sequence shown here is derived from an EMBL/GenBank/DDBJ whole genome shotgun (WGS) entry which is preliminary data.</text>
</comment>
<sequence length="152" mass="17477">MSRAFKETYDDIKIASPLKRLGAFVYDMMIIVALLMVSTGIITMAFNDGEAVEGPLFQSFLFILLYVFLSYFWMRNGQTLGMLAWRLRVQTTEGERLNFVKCLLRYIVGWISLLACGVGFLWMFISKQKMTWHDMASGTHVVELPKNAKILE</sequence>
<feature type="transmembrane region" description="Helical" evidence="6">
    <location>
        <begin position="56"/>
        <end position="74"/>
    </location>
</feature>
<dbReference type="OrthoDB" id="9793824at2"/>
<keyword evidence="9" id="KW-1185">Reference proteome</keyword>
<evidence type="ECO:0000256" key="1">
    <source>
        <dbReference type="ARBA" id="ARBA00004651"/>
    </source>
</evidence>
<feature type="transmembrane region" description="Helical" evidence="6">
    <location>
        <begin position="103"/>
        <end position="125"/>
    </location>
</feature>
<dbReference type="InterPro" id="IPR051791">
    <property type="entry name" value="Pra-immunoreactive"/>
</dbReference>
<accession>A0A7U8GRG7</accession>
<protein>
    <recommendedName>
        <fullName evidence="7">RDD domain-containing protein</fullName>
    </recommendedName>
</protein>
<comment type="subcellular location">
    <subcellularLocation>
        <location evidence="1">Cell membrane</location>
        <topology evidence="1">Multi-pass membrane protein</topology>
    </subcellularLocation>
</comment>